<proteinExistence type="predicted"/>
<evidence type="ECO:0000313" key="1">
    <source>
        <dbReference type="EMBL" id="CAK8998761.1"/>
    </source>
</evidence>
<protein>
    <submittedName>
        <fullName evidence="1">Uncharacterized protein</fullName>
    </submittedName>
</protein>
<organism evidence="1 2">
    <name type="scientific">Durusdinium trenchii</name>
    <dbReference type="NCBI Taxonomy" id="1381693"/>
    <lineage>
        <taxon>Eukaryota</taxon>
        <taxon>Sar</taxon>
        <taxon>Alveolata</taxon>
        <taxon>Dinophyceae</taxon>
        <taxon>Suessiales</taxon>
        <taxon>Symbiodiniaceae</taxon>
        <taxon>Durusdinium</taxon>
    </lineage>
</organism>
<feature type="non-terminal residue" evidence="1">
    <location>
        <position position="1"/>
    </location>
</feature>
<reference evidence="1 2" key="1">
    <citation type="submission" date="2024-02" db="EMBL/GenBank/DDBJ databases">
        <authorList>
            <person name="Chen Y."/>
            <person name="Shah S."/>
            <person name="Dougan E. K."/>
            <person name="Thang M."/>
            <person name="Chan C."/>
        </authorList>
    </citation>
    <scope>NUCLEOTIDE SEQUENCE [LARGE SCALE GENOMIC DNA]</scope>
</reference>
<dbReference type="EMBL" id="CAXAMN010002237">
    <property type="protein sequence ID" value="CAK8998761.1"/>
    <property type="molecule type" value="Genomic_DNA"/>
</dbReference>
<sequence>VGGGEAVHNQPHAPGVGGLCTQEEEAYQGLCYPKCSDLTNGQSPYRVGSFQCCHGSALDCLHGKGTISSTPNYGTSEIPAAKDHGRSYKALNIIDAKCNEDEDDYNGLCYEKCSRLTYGQGTIRTGPSSCCTCGKGFFQNLCCGLPWNGLSDASFAVGQSEAGQVTDPHPPGMRIRCSSDEELFEGICYSKCATLTGGKMPHRITSAVCCKFDSASACQSPENAVISVNLDRSREISNALPHAPYMRPETD</sequence>
<evidence type="ECO:0000313" key="2">
    <source>
        <dbReference type="Proteomes" id="UP001642484"/>
    </source>
</evidence>
<dbReference type="Proteomes" id="UP001642484">
    <property type="component" value="Unassembled WGS sequence"/>
</dbReference>
<comment type="caution">
    <text evidence="1">The sequence shown here is derived from an EMBL/GenBank/DDBJ whole genome shotgun (WGS) entry which is preliminary data.</text>
</comment>
<keyword evidence="2" id="KW-1185">Reference proteome</keyword>
<accession>A0ABP0I868</accession>
<name>A0ABP0I868_9DINO</name>
<gene>
    <name evidence="1" type="ORF">CCMP2556_LOCUS5380</name>
</gene>